<reference evidence="1 2" key="1">
    <citation type="submission" date="2019-09" db="EMBL/GenBank/DDBJ databases">
        <authorList>
            <person name="Leyn A S."/>
        </authorList>
    </citation>
    <scope>NUCLEOTIDE SEQUENCE [LARGE SCALE GENOMIC DNA]</scope>
    <source>
        <strain evidence="1">AA231_1</strain>
    </source>
</reference>
<dbReference type="Proteomes" id="UP000399805">
    <property type="component" value="Unassembled WGS sequence"/>
</dbReference>
<evidence type="ECO:0008006" key="3">
    <source>
        <dbReference type="Google" id="ProtNLM"/>
    </source>
</evidence>
<dbReference type="InterPro" id="IPR019587">
    <property type="entry name" value="Polyketide_cyclase/dehydratase"/>
</dbReference>
<dbReference type="RefSeq" id="WP_230862471.1">
    <property type="nucleotide sequence ID" value="NZ_CABVGP010000001.1"/>
</dbReference>
<evidence type="ECO:0000313" key="1">
    <source>
        <dbReference type="EMBL" id="VVJ17701.1"/>
    </source>
</evidence>
<organism evidence="1 2">
    <name type="scientific">Amycolatopsis camponoti</name>
    <dbReference type="NCBI Taxonomy" id="2606593"/>
    <lineage>
        <taxon>Bacteria</taxon>
        <taxon>Bacillati</taxon>
        <taxon>Actinomycetota</taxon>
        <taxon>Actinomycetes</taxon>
        <taxon>Pseudonocardiales</taxon>
        <taxon>Pseudonocardiaceae</taxon>
        <taxon>Amycolatopsis</taxon>
    </lineage>
</organism>
<sequence length="177" mass="19609">MFGFGVAPLPAERTGAAAGDDLVPRPDVVMDRGFTLPAPPERVWPWFAQLGKNRAGWYLPAWIEAVVPRRRRALRRLDPALQRLRPGDVIDDWGGRDATFEIVTHDPPHTLVHRSTRGRLEISWAIHLVAAGGGTRVHLRFRLSGARHPRLVEYGGGLVDLLTVAGLAAGLRERVTR</sequence>
<proteinExistence type="predicted"/>
<dbReference type="EMBL" id="CABVGP010000001">
    <property type="protein sequence ID" value="VVJ17701.1"/>
    <property type="molecule type" value="Genomic_DNA"/>
</dbReference>
<dbReference type="Gene3D" id="3.30.530.20">
    <property type="match status" value="1"/>
</dbReference>
<dbReference type="InterPro" id="IPR023393">
    <property type="entry name" value="START-like_dom_sf"/>
</dbReference>
<dbReference type="AlphaFoldDB" id="A0A6I8LKW2"/>
<dbReference type="Pfam" id="PF10604">
    <property type="entry name" value="Polyketide_cyc2"/>
    <property type="match status" value="1"/>
</dbReference>
<name>A0A6I8LKW2_9PSEU</name>
<evidence type="ECO:0000313" key="2">
    <source>
        <dbReference type="Proteomes" id="UP000399805"/>
    </source>
</evidence>
<accession>A0A6I8LKW2</accession>
<protein>
    <recommendedName>
        <fullName evidence="3">SRPBCC family protein</fullName>
    </recommendedName>
</protein>
<dbReference type="SUPFAM" id="SSF55961">
    <property type="entry name" value="Bet v1-like"/>
    <property type="match status" value="1"/>
</dbReference>
<gene>
    <name evidence="1" type="ORF">AA23TX_02722</name>
</gene>
<keyword evidence="2" id="KW-1185">Reference proteome</keyword>